<reference evidence="1" key="1">
    <citation type="submission" date="2022-10" db="EMBL/GenBank/DDBJ databases">
        <title>Genome sequences of endogenous nimaviruses in decapod crustaceans.</title>
        <authorList>
            <person name="Kawato S."/>
            <person name="Nozaki R."/>
            <person name="Kondo H."/>
            <person name="Hirono I."/>
        </authorList>
    </citation>
    <scope>NUCLEOTIDE SEQUENCE</scope>
    <source>
        <strain evidence="1">Toyama2020</strain>
    </source>
</reference>
<dbReference type="EMBL" id="LC738885">
    <property type="protein sequence ID" value="BDT63545.1"/>
    <property type="molecule type" value="Genomic_DNA"/>
</dbReference>
<organism evidence="1">
    <name type="scientific">Pasiphaea japonica whispovirus</name>
    <dbReference type="NCBI Taxonomy" id="2984286"/>
    <lineage>
        <taxon>Viruses</taxon>
        <taxon>Viruses incertae sedis</taxon>
        <taxon>Naldaviricetes</taxon>
        <taxon>Nimaviridae</taxon>
        <taxon>Whispovirus</taxon>
    </lineage>
</organism>
<sequence>MDVQDDCLALARVTTSQPSEATNNNCPNVRFNVIKNQDGDKMYILCMSNNLLSKAANFYKPYLAVNYERESDRGIWYFIHNTNKLCEL</sequence>
<protein>
    <submittedName>
        <fullName evidence="1">Wsv324-like protein</fullName>
    </submittedName>
</protein>
<evidence type="ECO:0000313" key="1">
    <source>
        <dbReference type="EMBL" id="BDT63545.1"/>
    </source>
</evidence>
<name>A0A9C7BP42_9VIRU</name>
<proteinExistence type="predicted"/>
<accession>A0A9C7BP42</accession>